<sequence length="283" mass="30578">MTAPNQPTPDGSIELGAFRALQTSTAEDVQASLKAGAKVSFTKAQNDHNSEVKEPIAQRPTFAQTPVDMAMWSTMNPKEHCSFPRSQLIGGTAGSTGSGGSGDNPHSHNLTQTPDYQPDGNEGECAFIRMQRDAKLRHVGFATGDNATFLGVTRAHIGVYKCDQVTGTLTLLTPALAAANIQPQVTTQLTEFLFDMGVTITAKQDEIYAVILLQIVSGLQAPGSYLGARIKKTGRWNGTKFPYYQYCWTDVASGGVLPSSLPAVNQHWNNDPMTVPFVFLREE</sequence>
<dbReference type="HOGENOM" id="CLU_982942_0_0_11"/>
<reference evidence="2 3" key="1">
    <citation type="journal article" date="2004" name="Proc. Natl. Acad. Sci. U.S.A.">
        <title>The complete genomic sequence of Nocardia farcinica IFM 10152.</title>
        <authorList>
            <person name="Ishikawa J."/>
            <person name="Yamashita A."/>
            <person name="Mikami Y."/>
            <person name="Hoshino Y."/>
            <person name="Kurita H."/>
            <person name="Hotta K."/>
            <person name="Shiba T."/>
            <person name="Hattori M."/>
        </authorList>
    </citation>
    <scope>NUCLEOTIDE SEQUENCE [LARGE SCALE GENOMIC DNA]</scope>
    <source>
        <strain evidence="2 3">IFM 10152</strain>
    </source>
</reference>
<organism evidence="2 3">
    <name type="scientific">Nocardia farcinica (strain IFM 10152)</name>
    <dbReference type="NCBI Taxonomy" id="247156"/>
    <lineage>
        <taxon>Bacteria</taxon>
        <taxon>Bacillati</taxon>
        <taxon>Actinomycetota</taxon>
        <taxon>Actinomycetes</taxon>
        <taxon>Mycobacteriales</taxon>
        <taxon>Nocardiaceae</taxon>
        <taxon>Nocardia</taxon>
    </lineage>
</organism>
<dbReference type="Proteomes" id="UP000006820">
    <property type="component" value="Chromosome"/>
</dbReference>
<protein>
    <submittedName>
        <fullName evidence="2">Uncharacterized protein</fullName>
    </submittedName>
</protein>
<proteinExistence type="predicted"/>
<dbReference type="EMBL" id="AP006618">
    <property type="protein sequence ID" value="BAD58754.1"/>
    <property type="molecule type" value="Genomic_DNA"/>
</dbReference>
<evidence type="ECO:0000313" key="3">
    <source>
        <dbReference type="Proteomes" id="UP000006820"/>
    </source>
</evidence>
<dbReference type="AlphaFoldDB" id="Q5YST7"/>
<feature type="region of interest" description="Disordered" evidence="1">
    <location>
        <begin position="80"/>
        <end position="117"/>
    </location>
</feature>
<evidence type="ECO:0000313" key="2">
    <source>
        <dbReference type="EMBL" id="BAD58754.1"/>
    </source>
</evidence>
<evidence type="ECO:0000256" key="1">
    <source>
        <dbReference type="SAM" id="MobiDB-lite"/>
    </source>
</evidence>
<accession>Q5YST7</accession>
<dbReference type="KEGG" id="nfa:NFA_39060"/>
<name>Q5YST7_NOCFA</name>
<dbReference type="OrthoDB" id="4508072at2"/>
<dbReference type="STRING" id="247156.NFA_39060"/>
<feature type="compositionally biased region" description="Gly residues" evidence="1">
    <location>
        <begin position="91"/>
        <end position="102"/>
    </location>
</feature>
<gene>
    <name evidence="2" type="ordered locus">NFA_39060</name>
</gene>
<dbReference type="GeneID" id="61134589"/>
<dbReference type="RefSeq" id="WP_011210439.1">
    <property type="nucleotide sequence ID" value="NC_006361.1"/>
</dbReference>
<keyword evidence="3" id="KW-1185">Reference proteome</keyword>